<evidence type="ECO:0000313" key="2">
    <source>
        <dbReference type="EMBL" id="CAD6188189.1"/>
    </source>
</evidence>
<sequence>MIPILLLMLFYRGNSNQTHVSAIKGAALRFPIESRPEIELRHLLDKIVYLNRRNPLESLCCLSDVIRGRLILPAKNKGNACEEADKDESSANEAPWKKVAGLLVGHPNKCELDPIQISRSSSNENASFVFTSGLDPINKIKAWRDIIWILANFPRPQIFLQGKFSTHNCTCP</sequence>
<name>A0A8S1GXP6_9PELO</name>
<dbReference type="AlphaFoldDB" id="A0A8S1GXP6"/>
<accession>A0A8S1GXP6</accession>
<proteinExistence type="predicted"/>
<reference evidence="2" key="1">
    <citation type="submission" date="2020-10" db="EMBL/GenBank/DDBJ databases">
        <authorList>
            <person name="Kikuchi T."/>
        </authorList>
    </citation>
    <scope>NUCLEOTIDE SEQUENCE</scope>
    <source>
        <strain evidence="2">NKZ352</strain>
    </source>
</reference>
<keyword evidence="1" id="KW-0732">Signal</keyword>
<organism evidence="2 3">
    <name type="scientific">Caenorhabditis auriculariae</name>
    <dbReference type="NCBI Taxonomy" id="2777116"/>
    <lineage>
        <taxon>Eukaryota</taxon>
        <taxon>Metazoa</taxon>
        <taxon>Ecdysozoa</taxon>
        <taxon>Nematoda</taxon>
        <taxon>Chromadorea</taxon>
        <taxon>Rhabditida</taxon>
        <taxon>Rhabditina</taxon>
        <taxon>Rhabditomorpha</taxon>
        <taxon>Rhabditoidea</taxon>
        <taxon>Rhabditidae</taxon>
        <taxon>Peloderinae</taxon>
        <taxon>Caenorhabditis</taxon>
    </lineage>
</organism>
<evidence type="ECO:0000313" key="3">
    <source>
        <dbReference type="Proteomes" id="UP000835052"/>
    </source>
</evidence>
<evidence type="ECO:0000256" key="1">
    <source>
        <dbReference type="SAM" id="SignalP"/>
    </source>
</evidence>
<dbReference type="Proteomes" id="UP000835052">
    <property type="component" value="Unassembled WGS sequence"/>
</dbReference>
<keyword evidence="3" id="KW-1185">Reference proteome</keyword>
<feature type="signal peptide" evidence="1">
    <location>
        <begin position="1"/>
        <end position="15"/>
    </location>
</feature>
<gene>
    <name evidence="2" type="ORF">CAUJ_LOCUS4108</name>
</gene>
<protein>
    <submittedName>
        <fullName evidence="2">Uncharacterized protein</fullName>
    </submittedName>
</protein>
<feature type="chain" id="PRO_5035866291" evidence="1">
    <location>
        <begin position="16"/>
        <end position="172"/>
    </location>
</feature>
<comment type="caution">
    <text evidence="2">The sequence shown here is derived from an EMBL/GenBank/DDBJ whole genome shotgun (WGS) entry which is preliminary data.</text>
</comment>
<dbReference type="EMBL" id="CAJGYM010000008">
    <property type="protein sequence ID" value="CAD6188189.1"/>
    <property type="molecule type" value="Genomic_DNA"/>
</dbReference>